<evidence type="ECO:0000313" key="17">
    <source>
        <dbReference type="EMBL" id="KAL2063839.1"/>
    </source>
</evidence>
<comment type="pathway">
    <text evidence="3">Sphingolipid metabolism.</text>
</comment>
<keyword evidence="11 16" id="KW-0472">Membrane</keyword>
<organism evidence="17 18">
    <name type="scientific">Oculimacula yallundae</name>
    <dbReference type="NCBI Taxonomy" id="86028"/>
    <lineage>
        <taxon>Eukaryota</taxon>
        <taxon>Fungi</taxon>
        <taxon>Dikarya</taxon>
        <taxon>Ascomycota</taxon>
        <taxon>Pezizomycotina</taxon>
        <taxon>Leotiomycetes</taxon>
        <taxon>Helotiales</taxon>
        <taxon>Ploettnerulaceae</taxon>
        <taxon>Oculimacula</taxon>
    </lineage>
</organism>
<gene>
    <name evidence="17" type="ORF">VTL71DRAFT_4333</name>
</gene>
<dbReference type="Proteomes" id="UP001595075">
    <property type="component" value="Unassembled WGS sequence"/>
</dbReference>
<comment type="caution">
    <text evidence="17">The sequence shown here is derived from an EMBL/GenBank/DDBJ whole genome shotgun (WGS) entry which is preliminary data.</text>
</comment>
<evidence type="ECO:0000256" key="16">
    <source>
        <dbReference type="SAM" id="Phobius"/>
    </source>
</evidence>
<feature type="compositionally biased region" description="Basic and acidic residues" evidence="15">
    <location>
        <begin position="527"/>
        <end position="538"/>
    </location>
</feature>
<comment type="similarity">
    <text evidence="4">Belongs to the glycosyltransferase 2 family.</text>
</comment>
<feature type="compositionally biased region" description="Low complexity" evidence="15">
    <location>
        <begin position="231"/>
        <end position="242"/>
    </location>
</feature>
<reference evidence="17 18" key="1">
    <citation type="journal article" date="2024" name="Commun. Biol.">
        <title>Comparative genomic analysis of thermophilic fungi reveals convergent evolutionary adaptations and gene losses.</title>
        <authorList>
            <person name="Steindorff A.S."/>
            <person name="Aguilar-Pontes M.V."/>
            <person name="Robinson A.J."/>
            <person name="Andreopoulos B."/>
            <person name="LaButti K."/>
            <person name="Kuo A."/>
            <person name="Mondo S."/>
            <person name="Riley R."/>
            <person name="Otillar R."/>
            <person name="Haridas S."/>
            <person name="Lipzen A."/>
            <person name="Grimwood J."/>
            <person name="Schmutz J."/>
            <person name="Clum A."/>
            <person name="Reid I.D."/>
            <person name="Moisan M.C."/>
            <person name="Butler G."/>
            <person name="Nguyen T.T.M."/>
            <person name="Dewar K."/>
            <person name="Conant G."/>
            <person name="Drula E."/>
            <person name="Henrissat B."/>
            <person name="Hansel C."/>
            <person name="Singer S."/>
            <person name="Hutchinson M.I."/>
            <person name="de Vries R.P."/>
            <person name="Natvig D.O."/>
            <person name="Powell A.J."/>
            <person name="Tsang A."/>
            <person name="Grigoriev I.V."/>
        </authorList>
    </citation>
    <scope>NUCLEOTIDE SEQUENCE [LARGE SCALE GENOMIC DNA]</scope>
    <source>
        <strain evidence="17 18">CBS 494.80</strain>
    </source>
</reference>
<dbReference type="Pfam" id="PF13506">
    <property type="entry name" value="Glyco_transf_21"/>
    <property type="match status" value="1"/>
</dbReference>
<evidence type="ECO:0000256" key="9">
    <source>
        <dbReference type="ARBA" id="ARBA00022692"/>
    </source>
</evidence>
<dbReference type="EMBL" id="JAZHXI010000014">
    <property type="protein sequence ID" value="KAL2063839.1"/>
    <property type="molecule type" value="Genomic_DNA"/>
</dbReference>
<feature type="transmembrane region" description="Helical" evidence="16">
    <location>
        <begin position="467"/>
        <end position="488"/>
    </location>
</feature>
<proteinExistence type="inferred from homology"/>
<evidence type="ECO:0000256" key="6">
    <source>
        <dbReference type="ARBA" id="ARBA00019988"/>
    </source>
</evidence>
<comment type="pathway">
    <text evidence="2">Lipid metabolism; sphingolipid metabolism.</text>
</comment>
<keyword evidence="9 16" id="KW-0812">Transmembrane</keyword>
<evidence type="ECO:0000256" key="1">
    <source>
        <dbReference type="ARBA" id="ARBA00004141"/>
    </source>
</evidence>
<evidence type="ECO:0000256" key="8">
    <source>
        <dbReference type="ARBA" id="ARBA00022679"/>
    </source>
</evidence>
<keyword evidence="10 16" id="KW-1133">Transmembrane helix</keyword>
<name>A0ABR4C1S0_9HELO</name>
<evidence type="ECO:0000256" key="13">
    <source>
        <dbReference type="ARBA" id="ARBA00031543"/>
    </source>
</evidence>
<keyword evidence="8" id="KW-0808">Transferase</keyword>
<protein>
    <recommendedName>
        <fullName evidence="6">Ceramide glucosyltransferase</fullName>
        <ecNumber evidence="5">2.4.1.80</ecNumber>
    </recommendedName>
    <alternativeName>
        <fullName evidence="13">Glucosylceramide synthase</fullName>
    </alternativeName>
    <alternativeName>
        <fullName evidence="14">UDP-glucose ceramide glucosyltransferase</fullName>
    </alternativeName>
    <alternativeName>
        <fullName evidence="12">UDP-glucose:N-acylsphingosine D-glucosyltransferase</fullName>
    </alternativeName>
</protein>
<evidence type="ECO:0000256" key="3">
    <source>
        <dbReference type="ARBA" id="ARBA00004991"/>
    </source>
</evidence>
<evidence type="ECO:0000256" key="5">
    <source>
        <dbReference type="ARBA" id="ARBA00012699"/>
    </source>
</evidence>
<evidence type="ECO:0000256" key="15">
    <source>
        <dbReference type="SAM" id="MobiDB-lite"/>
    </source>
</evidence>
<dbReference type="PANTHER" id="PTHR12726">
    <property type="entry name" value="CERAMIDE GLUCOSYLTRANSFERASE"/>
    <property type="match status" value="1"/>
</dbReference>
<evidence type="ECO:0000256" key="2">
    <source>
        <dbReference type="ARBA" id="ARBA00004760"/>
    </source>
</evidence>
<evidence type="ECO:0000256" key="14">
    <source>
        <dbReference type="ARBA" id="ARBA00032575"/>
    </source>
</evidence>
<evidence type="ECO:0000256" key="10">
    <source>
        <dbReference type="ARBA" id="ARBA00022989"/>
    </source>
</evidence>
<dbReference type="SUPFAM" id="SSF53448">
    <property type="entry name" value="Nucleotide-diphospho-sugar transferases"/>
    <property type="match status" value="1"/>
</dbReference>
<dbReference type="InterPro" id="IPR025993">
    <property type="entry name" value="Ceramide_glucosylTrfase"/>
</dbReference>
<dbReference type="InterPro" id="IPR029044">
    <property type="entry name" value="Nucleotide-diphossugar_trans"/>
</dbReference>
<evidence type="ECO:0000313" key="18">
    <source>
        <dbReference type="Proteomes" id="UP001595075"/>
    </source>
</evidence>
<feature type="region of interest" description="Disordered" evidence="15">
    <location>
        <begin position="518"/>
        <end position="538"/>
    </location>
</feature>
<evidence type="ECO:0000256" key="12">
    <source>
        <dbReference type="ARBA" id="ARBA00031017"/>
    </source>
</evidence>
<feature type="region of interest" description="Disordered" evidence="15">
    <location>
        <begin position="223"/>
        <end position="247"/>
    </location>
</feature>
<keyword evidence="18" id="KW-1185">Reference proteome</keyword>
<feature type="transmembrane region" description="Helical" evidence="16">
    <location>
        <begin position="416"/>
        <end position="436"/>
    </location>
</feature>
<evidence type="ECO:0000256" key="11">
    <source>
        <dbReference type="ARBA" id="ARBA00023136"/>
    </source>
</evidence>
<sequence>MDIFVRADSHDMPTWLFGISLAGGIWFFFIILVQAIGFTQLYLNYSANPKPAVSSTLKLEHIPHITILRPVKGLEPQLYECLAATFHQSYPLQKLTIYFCVGSATDPAYPVLERLLTDFPQFDAKIFIEEEDPNLSGEGEKSNLGPNPKIRNMSRGYREAKGDLVWVIDCNVWIGTGVAGRMVDKLCGYKGDGKRGVPYKFVHQLPLVVDSVGASVGEEARGLLQGQEEVSSTNSSTSNISSPPANESRINTILRTSGGRFEEMFMATSHAKFYSAINTVAVAPCIVGKSNMFRRSHLNYLTSDSLSYAPGIDFFSENICEDHLIGDLLWRKKVQDEISGQKFYKHGLVFGDLAIQPMAGMSVREYIARRVRWLRVRKWTVTLATFVEPGVEPLLCSAYGAFAISTLPWFGVPHTWGAFGGIWVAIVLSWMSVDYLTYAKLHSGTSLELDENTPSFARPPKGRKRPFFEWMFAWLGREFLALPIWIWACYGGTTVMWRGKKFRVGLDMRVKEMKIEKREQMATPSIERARSRSKDRQD</sequence>
<evidence type="ECO:0000256" key="4">
    <source>
        <dbReference type="ARBA" id="ARBA00006739"/>
    </source>
</evidence>
<evidence type="ECO:0000256" key="7">
    <source>
        <dbReference type="ARBA" id="ARBA00022676"/>
    </source>
</evidence>
<dbReference type="EC" id="2.4.1.80" evidence="5"/>
<dbReference type="PANTHER" id="PTHR12726:SF0">
    <property type="entry name" value="CERAMIDE GLUCOSYLTRANSFERASE"/>
    <property type="match status" value="1"/>
</dbReference>
<feature type="transmembrane region" description="Helical" evidence="16">
    <location>
        <begin position="15"/>
        <end position="38"/>
    </location>
</feature>
<comment type="subcellular location">
    <subcellularLocation>
        <location evidence="1">Membrane</location>
        <topology evidence="1">Multi-pass membrane protein</topology>
    </subcellularLocation>
</comment>
<keyword evidence="7" id="KW-0328">Glycosyltransferase</keyword>
<accession>A0ABR4C1S0</accession>